<dbReference type="EMBL" id="ML220147">
    <property type="protein sequence ID" value="TGZ77925.1"/>
    <property type="molecule type" value="Genomic_DNA"/>
</dbReference>
<protein>
    <submittedName>
        <fullName evidence="2">Uncharacterized protein</fullName>
    </submittedName>
</protein>
<keyword evidence="3" id="KW-1185">Reference proteome</keyword>
<evidence type="ECO:0000313" key="2">
    <source>
        <dbReference type="EMBL" id="TGZ77925.1"/>
    </source>
</evidence>
<sequence>MATAKRDPSPKLRRSDYLSFFGSAKGREFLNNLERKHATAKRRVGGRSVSSTAPTATTITDAIARATNPIPGDEIGNGQSSSAQVVRRESLLEDEDEDEGECRNNDNDASGGNHVAAVVVECVVEQQESTSQWEGLHQLSSVSGAVAAPPHSRAHAEESGIANGDDDEDRVVNHGYGQYISLSVLGSLGRDPLLSVLPTTCLPSSAFIPSCLPRLTERENEQ</sequence>
<feature type="region of interest" description="Disordered" evidence="1">
    <location>
        <begin position="67"/>
        <end position="110"/>
    </location>
</feature>
<dbReference type="Proteomes" id="UP000298138">
    <property type="component" value="Unassembled WGS sequence"/>
</dbReference>
<evidence type="ECO:0000313" key="3">
    <source>
        <dbReference type="Proteomes" id="UP000298138"/>
    </source>
</evidence>
<accession>A0A4S2MLX1</accession>
<evidence type="ECO:0000256" key="1">
    <source>
        <dbReference type="SAM" id="MobiDB-lite"/>
    </source>
</evidence>
<dbReference type="AlphaFoldDB" id="A0A4S2MLX1"/>
<gene>
    <name evidence="2" type="ORF">EX30DRAFT_343663</name>
</gene>
<reference evidence="2 3" key="1">
    <citation type="submission" date="2019-04" db="EMBL/GenBank/DDBJ databases">
        <title>Comparative genomics and transcriptomics to analyze fruiting body development in filamentous ascomycetes.</title>
        <authorList>
            <consortium name="DOE Joint Genome Institute"/>
            <person name="Lutkenhaus R."/>
            <person name="Traeger S."/>
            <person name="Breuer J."/>
            <person name="Kuo A."/>
            <person name="Lipzen A."/>
            <person name="Pangilinan J."/>
            <person name="Dilworth D."/>
            <person name="Sandor L."/>
            <person name="Poggeler S."/>
            <person name="Barry K."/>
            <person name="Grigoriev I.V."/>
            <person name="Nowrousian M."/>
        </authorList>
    </citation>
    <scope>NUCLEOTIDE SEQUENCE [LARGE SCALE GENOMIC DNA]</scope>
    <source>
        <strain evidence="2 3">CBS 389.68</strain>
    </source>
</reference>
<proteinExistence type="predicted"/>
<organism evidence="2 3">
    <name type="scientific">Ascodesmis nigricans</name>
    <dbReference type="NCBI Taxonomy" id="341454"/>
    <lineage>
        <taxon>Eukaryota</taxon>
        <taxon>Fungi</taxon>
        <taxon>Dikarya</taxon>
        <taxon>Ascomycota</taxon>
        <taxon>Pezizomycotina</taxon>
        <taxon>Pezizomycetes</taxon>
        <taxon>Pezizales</taxon>
        <taxon>Ascodesmidaceae</taxon>
        <taxon>Ascodesmis</taxon>
    </lineage>
</organism>
<name>A0A4S2MLX1_9PEZI</name>
<dbReference type="InParanoid" id="A0A4S2MLX1"/>